<organism evidence="2 3">
    <name type="scientific">Algimonas porphyrae</name>
    <dbReference type="NCBI Taxonomy" id="1128113"/>
    <lineage>
        <taxon>Bacteria</taxon>
        <taxon>Pseudomonadati</taxon>
        <taxon>Pseudomonadota</taxon>
        <taxon>Alphaproteobacteria</taxon>
        <taxon>Maricaulales</taxon>
        <taxon>Robiginitomaculaceae</taxon>
        <taxon>Algimonas</taxon>
    </lineage>
</organism>
<accession>A0ABQ5UX45</accession>
<evidence type="ECO:0000256" key="1">
    <source>
        <dbReference type="ARBA" id="ARBA00023027"/>
    </source>
</evidence>
<proteinExistence type="predicted"/>
<protein>
    <submittedName>
        <fullName evidence="2">NAD(P)-dependent oxidoreductase</fullName>
    </submittedName>
</protein>
<comment type="caution">
    <text evidence="2">The sequence shown here is derived from an EMBL/GenBank/DDBJ whole genome shotgun (WGS) entry which is preliminary data.</text>
</comment>
<dbReference type="Proteomes" id="UP001161390">
    <property type="component" value="Unassembled WGS sequence"/>
</dbReference>
<sequence>MHPRVTLQLPLMAQPPVIVQGATALLIGHGYVAQALGPVLTQAGVTVRHTVRDGDGLVHGSRAMQQAFQDADLILVSVPPGRGGPEPTIAALDRMPTKARWIGYLSATSVYGDRQGQWAYEGEAPSPSLARGHRRAYAELAWLEHYPQTQIFRLAGIYGPGRAPFSRIRAGTARIVDVPGHVVNRIHVLDIVSALMASIVRPSPQDIYNLADGHPAPPGEVLRYAASLIEADEPSVIGLDDPSLSEMARSFYAEAKRIDIGRAQARLGWTPQFRTYAEGLRSVLASERKTI</sequence>
<reference evidence="2" key="2">
    <citation type="submission" date="2023-01" db="EMBL/GenBank/DDBJ databases">
        <title>Draft genome sequence of Algimonas porphyrae strain NBRC 108216.</title>
        <authorList>
            <person name="Sun Q."/>
            <person name="Mori K."/>
        </authorList>
    </citation>
    <scope>NUCLEOTIDE SEQUENCE</scope>
    <source>
        <strain evidence="2">NBRC 108216</strain>
    </source>
</reference>
<reference evidence="2" key="1">
    <citation type="journal article" date="2014" name="Int. J. Syst. Evol. Microbiol.">
        <title>Complete genome of a new Firmicutes species belonging to the dominant human colonic microbiota ('Ruminococcus bicirculans') reveals two chromosomes and a selective capacity to utilize plant glucans.</title>
        <authorList>
            <consortium name="NISC Comparative Sequencing Program"/>
            <person name="Wegmann U."/>
            <person name="Louis P."/>
            <person name="Goesmann A."/>
            <person name="Henrissat B."/>
            <person name="Duncan S.H."/>
            <person name="Flint H.J."/>
        </authorList>
    </citation>
    <scope>NUCLEOTIDE SEQUENCE</scope>
    <source>
        <strain evidence="2">NBRC 108216</strain>
    </source>
</reference>
<evidence type="ECO:0000313" key="3">
    <source>
        <dbReference type="Proteomes" id="UP001161390"/>
    </source>
</evidence>
<evidence type="ECO:0000313" key="2">
    <source>
        <dbReference type="EMBL" id="GLQ19771.1"/>
    </source>
</evidence>
<gene>
    <name evidence="2" type="ORF">GCM10007854_07260</name>
</gene>
<dbReference type="InterPro" id="IPR036291">
    <property type="entry name" value="NAD(P)-bd_dom_sf"/>
</dbReference>
<name>A0ABQ5UX45_9PROT</name>
<keyword evidence="1" id="KW-0520">NAD</keyword>
<keyword evidence="3" id="KW-1185">Reference proteome</keyword>
<dbReference type="SUPFAM" id="SSF51735">
    <property type="entry name" value="NAD(P)-binding Rossmann-fold domains"/>
    <property type="match status" value="1"/>
</dbReference>
<dbReference type="Gene3D" id="3.40.50.720">
    <property type="entry name" value="NAD(P)-binding Rossmann-like Domain"/>
    <property type="match status" value="1"/>
</dbReference>
<dbReference type="PANTHER" id="PTHR43574">
    <property type="entry name" value="EPIMERASE-RELATED"/>
    <property type="match status" value="1"/>
</dbReference>
<dbReference type="EMBL" id="BSNJ01000001">
    <property type="protein sequence ID" value="GLQ19771.1"/>
    <property type="molecule type" value="Genomic_DNA"/>
</dbReference>